<protein>
    <recommendedName>
        <fullName evidence="3">Flagellar FliJ protein</fullName>
    </recommendedName>
</protein>
<dbReference type="GO" id="GO:0015031">
    <property type="term" value="P:protein transport"/>
    <property type="evidence" value="ECO:0007669"/>
    <property type="project" value="UniProtKB-KW"/>
</dbReference>
<reference evidence="12 13" key="1">
    <citation type="submission" date="2019-07" db="EMBL/GenBank/DDBJ databases">
        <title>Genomic Encyclopedia of Archaeal and Bacterial Type Strains, Phase II (KMG-II): from individual species to whole genera.</title>
        <authorList>
            <person name="Goeker M."/>
        </authorList>
    </citation>
    <scope>NUCLEOTIDE SEQUENCE [LARGE SCALE GENOMIC DNA]</scope>
    <source>
        <strain evidence="12 13">ATCC BAA-1139</strain>
    </source>
</reference>
<evidence type="ECO:0000256" key="9">
    <source>
        <dbReference type="ARBA" id="ARBA00023136"/>
    </source>
</evidence>
<dbReference type="Pfam" id="PF02050">
    <property type="entry name" value="FliJ"/>
    <property type="match status" value="1"/>
</dbReference>
<evidence type="ECO:0000256" key="1">
    <source>
        <dbReference type="ARBA" id="ARBA00004413"/>
    </source>
</evidence>
<evidence type="ECO:0000256" key="11">
    <source>
        <dbReference type="SAM" id="Coils"/>
    </source>
</evidence>
<keyword evidence="7" id="KW-1005">Bacterial flagellum biogenesis</keyword>
<accession>A0A562VJN7</accession>
<evidence type="ECO:0000313" key="13">
    <source>
        <dbReference type="Proteomes" id="UP000319449"/>
    </source>
</evidence>
<name>A0A562VJN7_9BACT</name>
<keyword evidence="12" id="KW-0969">Cilium</keyword>
<proteinExistence type="inferred from homology"/>
<keyword evidence="11" id="KW-0175">Coiled coil</keyword>
<keyword evidence="12" id="KW-0966">Cell projection</keyword>
<dbReference type="RefSeq" id="WP_145023793.1">
    <property type="nucleotide sequence ID" value="NZ_VLLN01000018.1"/>
</dbReference>
<comment type="subcellular location">
    <subcellularLocation>
        <location evidence="1">Cell membrane</location>
        <topology evidence="1">Peripheral membrane protein</topology>
        <orientation evidence="1">Cytoplasmic side</orientation>
    </subcellularLocation>
</comment>
<dbReference type="GO" id="GO:0044781">
    <property type="term" value="P:bacterial-type flagellum organization"/>
    <property type="evidence" value="ECO:0007669"/>
    <property type="project" value="UniProtKB-KW"/>
</dbReference>
<evidence type="ECO:0000256" key="8">
    <source>
        <dbReference type="ARBA" id="ARBA00022927"/>
    </source>
</evidence>
<sequence length="148" mass="17199">MPKDGFRLQQVLNYRREVEKARKQELAVARSEFDNATRRLKSEEEKAERLSRELKEKETAGILALEFQLYAEFSRKQSSDIKNQREAVSTLNEEVEEKREILLSAAKDKKVLESFKDKTTAAHRLDVAAKERNFLDEIAIQGNSRSKK</sequence>
<dbReference type="GO" id="GO:0006935">
    <property type="term" value="P:chemotaxis"/>
    <property type="evidence" value="ECO:0007669"/>
    <property type="project" value="UniProtKB-KW"/>
</dbReference>
<dbReference type="InterPro" id="IPR053716">
    <property type="entry name" value="Flag_assembly_chemotaxis_eff"/>
</dbReference>
<evidence type="ECO:0000256" key="10">
    <source>
        <dbReference type="ARBA" id="ARBA00023225"/>
    </source>
</evidence>
<dbReference type="AlphaFoldDB" id="A0A562VJN7"/>
<dbReference type="GO" id="GO:0009288">
    <property type="term" value="C:bacterial-type flagellum"/>
    <property type="evidence" value="ECO:0007669"/>
    <property type="project" value="InterPro"/>
</dbReference>
<evidence type="ECO:0000256" key="3">
    <source>
        <dbReference type="ARBA" id="ARBA00020392"/>
    </source>
</evidence>
<feature type="coiled-coil region" evidence="11">
    <location>
        <begin position="26"/>
        <end position="101"/>
    </location>
</feature>
<keyword evidence="6" id="KW-0145">Chemotaxis</keyword>
<keyword evidence="4" id="KW-0813">Transport</keyword>
<keyword evidence="10" id="KW-1006">Bacterial flagellum protein export</keyword>
<evidence type="ECO:0000256" key="5">
    <source>
        <dbReference type="ARBA" id="ARBA00022475"/>
    </source>
</evidence>
<dbReference type="NCBIfam" id="TIGR02473">
    <property type="entry name" value="flagell_FliJ"/>
    <property type="match status" value="1"/>
</dbReference>
<comment type="similarity">
    <text evidence="2">Belongs to the FliJ family.</text>
</comment>
<evidence type="ECO:0000313" key="12">
    <source>
        <dbReference type="EMBL" id="TWJ18031.1"/>
    </source>
</evidence>
<keyword evidence="12" id="KW-0282">Flagellum</keyword>
<organism evidence="12 13">
    <name type="scientific">Geobacter argillaceus</name>
    <dbReference type="NCBI Taxonomy" id="345631"/>
    <lineage>
        <taxon>Bacteria</taxon>
        <taxon>Pseudomonadati</taxon>
        <taxon>Thermodesulfobacteriota</taxon>
        <taxon>Desulfuromonadia</taxon>
        <taxon>Geobacterales</taxon>
        <taxon>Geobacteraceae</taxon>
        <taxon>Geobacter</taxon>
    </lineage>
</organism>
<keyword evidence="5" id="KW-1003">Cell membrane</keyword>
<evidence type="ECO:0000256" key="6">
    <source>
        <dbReference type="ARBA" id="ARBA00022500"/>
    </source>
</evidence>
<dbReference type="InterPro" id="IPR012823">
    <property type="entry name" value="Flagell_FliJ"/>
</dbReference>
<gene>
    <name evidence="12" type="ORF">JN12_02792</name>
</gene>
<evidence type="ECO:0000256" key="2">
    <source>
        <dbReference type="ARBA" id="ARBA00010004"/>
    </source>
</evidence>
<dbReference type="GO" id="GO:0005886">
    <property type="term" value="C:plasma membrane"/>
    <property type="evidence" value="ECO:0007669"/>
    <property type="project" value="UniProtKB-SubCell"/>
</dbReference>
<evidence type="ECO:0000256" key="7">
    <source>
        <dbReference type="ARBA" id="ARBA00022795"/>
    </source>
</evidence>
<dbReference type="Proteomes" id="UP000319449">
    <property type="component" value="Unassembled WGS sequence"/>
</dbReference>
<keyword evidence="9" id="KW-0472">Membrane</keyword>
<comment type="caution">
    <text evidence="12">The sequence shown here is derived from an EMBL/GenBank/DDBJ whole genome shotgun (WGS) entry which is preliminary data.</text>
</comment>
<keyword evidence="13" id="KW-1185">Reference proteome</keyword>
<dbReference type="OrthoDB" id="5396894at2"/>
<evidence type="ECO:0000256" key="4">
    <source>
        <dbReference type="ARBA" id="ARBA00022448"/>
    </source>
</evidence>
<dbReference type="GO" id="GO:0071973">
    <property type="term" value="P:bacterial-type flagellum-dependent cell motility"/>
    <property type="evidence" value="ECO:0007669"/>
    <property type="project" value="InterPro"/>
</dbReference>
<keyword evidence="8" id="KW-0653">Protein transport</keyword>
<dbReference type="EMBL" id="VLLN01000018">
    <property type="protein sequence ID" value="TWJ18031.1"/>
    <property type="molecule type" value="Genomic_DNA"/>
</dbReference>
<dbReference type="Gene3D" id="1.10.287.1700">
    <property type="match status" value="1"/>
</dbReference>